<dbReference type="AlphaFoldDB" id="A0A1H5NJ55"/>
<feature type="domain" description="Resolvase/invertase-type recombinase catalytic" evidence="3">
    <location>
        <begin position="5"/>
        <end position="166"/>
    </location>
</feature>
<dbReference type="Gene3D" id="3.40.50.1390">
    <property type="entry name" value="Resolvase, N-terminal catalytic domain"/>
    <property type="match status" value="1"/>
</dbReference>
<evidence type="ECO:0000259" key="3">
    <source>
        <dbReference type="PROSITE" id="PS51736"/>
    </source>
</evidence>
<dbReference type="RefSeq" id="WP_090473956.1">
    <property type="nucleotide sequence ID" value="NZ_FNTY01000002.1"/>
</dbReference>
<dbReference type="SMART" id="SM00857">
    <property type="entry name" value="Resolvase"/>
    <property type="match status" value="1"/>
</dbReference>
<dbReference type="Proteomes" id="UP000198985">
    <property type="component" value="Unassembled WGS sequence"/>
</dbReference>
<evidence type="ECO:0000256" key="1">
    <source>
        <dbReference type="ARBA" id="ARBA00023125"/>
    </source>
</evidence>
<dbReference type="InterPro" id="IPR036162">
    <property type="entry name" value="Resolvase-like_N_sf"/>
</dbReference>
<organism evidence="5 6">
    <name type="scientific">Pseudomonas migulae</name>
    <dbReference type="NCBI Taxonomy" id="78543"/>
    <lineage>
        <taxon>Bacteria</taxon>
        <taxon>Pseudomonadati</taxon>
        <taxon>Pseudomonadota</taxon>
        <taxon>Gammaproteobacteria</taxon>
        <taxon>Pseudomonadales</taxon>
        <taxon>Pseudomonadaceae</taxon>
        <taxon>Pseudomonas</taxon>
    </lineage>
</organism>
<dbReference type="Pfam" id="PF00239">
    <property type="entry name" value="Resolvase"/>
    <property type="match status" value="1"/>
</dbReference>
<dbReference type="PANTHER" id="PTHR30461:SF2">
    <property type="entry name" value="SERINE RECOMBINASE PINE-RELATED"/>
    <property type="match status" value="1"/>
</dbReference>
<dbReference type="InterPro" id="IPR038109">
    <property type="entry name" value="DNA_bind_recomb_sf"/>
</dbReference>
<dbReference type="EMBL" id="FNTY01000002">
    <property type="protein sequence ID" value="SEF00758.1"/>
    <property type="molecule type" value="Genomic_DNA"/>
</dbReference>
<dbReference type="PROSITE" id="PS51737">
    <property type="entry name" value="RECOMBINASE_DNA_BIND"/>
    <property type="match status" value="1"/>
</dbReference>
<dbReference type="InterPro" id="IPR050639">
    <property type="entry name" value="SSR_resolvase"/>
</dbReference>
<dbReference type="Gene3D" id="3.90.1750.20">
    <property type="entry name" value="Putative Large Serine Recombinase, Chain B, Domain 2"/>
    <property type="match status" value="1"/>
</dbReference>
<name>A0A1H5NJ55_9PSED</name>
<dbReference type="SUPFAM" id="SSF53041">
    <property type="entry name" value="Resolvase-like"/>
    <property type="match status" value="1"/>
</dbReference>
<reference evidence="5 6" key="1">
    <citation type="submission" date="2016-10" db="EMBL/GenBank/DDBJ databases">
        <authorList>
            <person name="de Groot N.N."/>
        </authorList>
    </citation>
    <scope>NUCLEOTIDE SEQUENCE [LARGE SCALE GENOMIC DNA]</scope>
    <source>
        <strain evidence="5 6">BS3662</strain>
    </source>
</reference>
<dbReference type="InterPro" id="IPR011109">
    <property type="entry name" value="DNA_bind_recombinase_dom"/>
</dbReference>
<dbReference type="InterPro" id="IPR006119">
    <property type="entry name" value="Resolv_N"/>
</dbReference>
<sequence length="572" mass="64458">MESRKAYSYIRFSSPDQARGDSYRRQRAAAEAYCAAKGLELVDSEEYRFFDKGRSAYKGEHLGDMGQLARFLRHVRDETIPKGSVLIVESLDRLSRAEVWDALPRFLDILNQGIDIYTSSDDTLYTAKFDAQQLILSIFNMSRAHNESSLKADRVGKVWRRKQDDAREFGKALGAACPYWIRYVNGAYELIPERVKVVKDIFRLAENGYGHRVIAKKLNEAGIPVFGSNRRNSTGLWGGSSCAKILSNRALIGEYQPTGLEDDGSGVKRTKRGEPVSNFFPAVLSEEEFYSAQAARDSRRISKSSKQSADFNVWQGIAKCVKCGGPMHLVNKGAPPKGGKYLRCYVSSKGACPSKLIRFDICQIVFKEMLAKINSISLVKNTQSDLNRELNTINSKIGEIQNRQKELKDQVLSMGGRIPSMLVSTMAVLEDKLAEYRVLQNKLHLDIGEQRITSKDDFFARLDLVSYEGRSRANALVKRLHIVVEMERREDDAVFRIRDAGGFLFSIIYDNDNHISYWGNSKDAHALITAHGDEIAFLKSLPELAVGENDLFDLAREVAGLERLYKDILSKK</sequence>
<evidence type="ECO:0000313" key="5">
    <source>
        <dbReference type="EMBL" id="SEF00758.1"/>
    </source>
</evidence>
<proteinExistence type="predicted"/>
<dbReference type="PROSITE" id="PS51736">
    <property type="entry name" value="RECOMBINASES_3"/>
    <property type="match status" value="1"/>
</dbReference>
<accession>A0A1H5NJ55</accession>
<gene>
    <name evidence="5" type="ORF">SAMN04490194_6056</name>
</gene>
<feature type="domain" description="Recombinase" evidence="4">
    <location>
        <begin position="178"/>
        <end position="302"/>
    </location>
</feature>
<evidence type="ECO:0000256" key="2">
    <source>
        <dbReference type="ARBA" id="ARBA00023172"/>
    </source>
</evidence>
<evidence type="ECO:0000259" key="4">
    <source>
        <dbReference type="PROSITE" id="PS51737"/>
    </source>
</evidence>
<keyword evidence="1" id="KW-0238">DNA-binding</keyword>
<evidence type="ECO:0000313" key="6">
    <source>
        <dbReference type="Proteomes" id="UP000198985"/>
    </source>
</evidence>
<dbReference type="GO" id="GO:0003677">
    <property type="term" value="F:DNA binding"/>
    <property type="evidence" value="ECO:0007669"/>
    <property type="project" value="UniProtKB-KW"/>
</dbReference>
<dbReference type="PANTHER" id="PTHR30461">
    <property type="entry name" value="DNA-INVERTASE FROM LAMBDOID PROPHAGE"/>
    <property type="match status" value="1"/>
</dbReference>
<keyword evidence="2" id="KW-0233">DNA recombination</keyword>
<dbReference type="GO" id="GO:0000150">
    <property type="term" value="F:DNA strand exchange activity"/>
    <property type="evidence" value="ECO:0007669"/>
    <property type="project" value="InterPro"/>
</dbReference>
<dbReference type="Pfam" id="PF07508">
    <property type="entry name" value="Recombinase"/>
    <property type="match status" value="1"/>
</dbReference>
<protein>
    <submittedName>
        <fullName evidence="5">Site-specific DNA recombinase</fullName>
    </submittedName>
</protein>
<dbReference type="CDD" id="cd00338">
    <property type="entry name" value="Ser_Recombinase"/>
    <property type="match status" value="1"/>
</dbReference>